<accession>A0A3N1KXD4</accession>
<evidence type="ECO:0000313" key="9">
    <source>
        <dbReference type="Proteomes" id="UP000278222"/>
    </source>
</evidence>
<evidence type="ECO:0000259" key="6">
    <source>
        <dbReference type="Pfam" id="PF02211"/>
    </source>
</evidence>
<feature type="domain" description="Nitrile hydratase beta subunit" evidence="6">
    <location>
        <begin position="126"/>
        <end position="217"/>
    </location>
</feature>
<dbReference type="InterPro" id="IPR042262">
    <property type="entry name" value="CN_hydtase_beta_C"/>
</dbReference>
<dbReference type="Pfam" id="PF21006">
    <property type="entry name" value="NHase_beta_N"/>
    <property type="match status" value="1"/>
</dbReference>
<dbReference type="GO" id="GO:0018822">
    <property type="term" value="F:nitrile hydratase activity"/>
    <property type="evidence" value="ECO:0007669"/>
    <property type="project" value="UniProtKB-EC"/>
</dbReference>
<keyword evidence="9" id="KW-1185">Reference proteome</keyword>
<evidence type="ECO:0000313" key="8">
    <source>
        <dbReference type="EMBL" id="ROP83887.1"/>
    </source>
</evidence>
<dbReference type="SUPFAM" id="SSF50090">
    <property type="entry name" value="Electron transport accessory proteins"/>
    <property type="match status" value="1"/>
</dbReference>
<dbReference type="PIRSF" id="PIRSF001427">
    <property type="entry name" value="NHase_beta"/>
    <property type="match status" value="1"/>
</dbReference>
<reference evidence="8 9" key="1">
    <citation type="submission" date="2018-11" db="EMBL/GenBank/DDBJ databases">
        <title>Genomic Encyclopedia of Type Strains, Phase IV (KMG-IV): sequencing the most valuable type-strain genomes for metagenomic binning, comparative biology and taxonomic classification.</title>
        <authorList>
            <person name="Goeker M."/>
        </authorList>
    </citation>
    <scope>NUCLEOTIDE SEQUENCE [LARGE SCALE GENOMIC DNA]</scope>
    <source>
        <strain evidence="8 9">DSM 5900</strain>
    </source>
</reference>
<comment type="similarity">
    <text evidence="2 5">Belongs to the nitrile hydratase subunit beta family.</text>
</comment>
<keyword evidence="3 5" id="KW-0456">Lyase</keyword>
<sequence>MNGAHDLGGVDGFGPVLREVDEPLFHHPWERRAFGITLAAGLLGRWNIDMARFAREDTSPVTYLNATYYEQWLRGLERLLVERGLVGAQELATGVAEGPGAVPAVPAERVPEILARGRSSLRAPPESAPPRFAVGTRVRVRNLHPRGHTRMPRYCRGQVGTIARDHGVHVFPDSNAMGHGEAPQRCYAVGFAARTLWGPDASPVDQVMVDLWDPYLEAA</sequence>
<dbReference type="Proteomes" id="UP000278222">
    <property type="component" value="Unassembled WGS sequence"/>
</dbReference>
<dbReference type="Gene3D" id="2.30.30.50">
    <property type="match status" value="1"/>
</dbReference>
<feature type="domain" description="Nitrile hydratase beta subunit-like N-terminal" evidence="7">
    <location>
        <begin position="1"/>
        <end position="100"/>
    </location>
</feature>
<proteinExistence type="inferred from homology"/>
<gene>
    <name evidence="8" type="ORF">EDC65_4536</name>
</gene>
<comment type="function">
    <text evidence="1 5">NHase catalyzes the hydration of various nitrile compounds to the corresponding amides.</text>
</comment>
<evidence type="ECO:0000259" key="7">
    <source>
        <dbReference type="Pfam" id="PF21006"/>
    </source>
</evidence>
<comment type="caution">
    <text evidence="8">The sequence shown here is derived from an EMBL/GenBank/DDBJ whole genome shotgun (WGS) entry which is preliminary data.</text>
</comment>
<dbReference type="InterPro" id="IPR008990">
    <property type="entry name" value="Elect_transpt_acc-like_dom_sf"/>
</dbReference>
<protein>
    <recommendedName>
        <fullName evidence="5">Nitrile hydratase subunit beta</fullName>
        <shortName evidence="5">NHase</shortName>
        <ecNumber evidence="5">4.2.1.84</ecNumber>
    </recommendedName>
</protein>
<evidence type="ECO:0000256" key="4">
    <source>
        <dbReference type="ARBA" id="ARBA00044877"/>
    </source>
</evidence>
<comment type="catalytic activity">
    <reaction evidence="4 5">
        <text>an aliphatic primary amide = an aliphatic nitrile + H2O</text>
        <dbReference type="Rhea" id="RHEA:12673"/>
        <dbReference type="ChEBI" id="CHEBI:15377"/>
        <dbReference type="ChEBI" id="CHEBI:65285"/>
        <dbReference type="ChEBI" id="CHEBI:80291"/>
        <dbReference type="EC" id="4.2.1.84"/>
    </reaction>
</comment>
<dbReference type="EC" id="4.2.1.84" evidence="5"/>
<organism evidence="8 9">
    <name type="scientific">Stella humosa</name>
    <dbReference type="NCBI Taxonomy" id="94"/>
    <lineage>
        <taxon>Bacteria</taxon>
        <taxon>Pseudomonadati</taxon>
        <taxon>Pseudomonadota</taxon>
        <taxon>Alphaproteobacteria</taxon>
        <taxon>Rhodospirillales</taxon>
        <taxon>Stellaceae</taxon>
        <taxon>Stella</taxon>
    </lineage>
</organism>
<name>A0A3N1KXD4_9PROT</name>
<dbReference type="Pfam" id="PF02211">
    <property type="entry name" value="NHase_beta_C"/>
    <property type="match status" value="1"/>
</dbReference>
<evidence type="ECO:0000256" key="1">
    <source>
        <dbReference type="ARBA" id="ARBA00004042"/>
    </source>
</evidence>
<dbReference type="GO" id="GO:0046914">
    <property type="term" value="F:transition metal ion binding"/>
    <property type="evidence" value="ECO:0007669"/>
    <property type="project" value="InterPro"/>
</dbReference>
<evidence type="ECO:0000256" key="5">
    <source>
        <dbReference type="PIRNR" id="PIRNR001427"/>
    </source>
</evidence>
<dbReference type="NCBIfam" id="TIGR03888">
    <property type="entry name" value="nitrile_beta"/>
    <property type="match status" value="1"/>
</dbReference>
<dbReference type="InterPro" id="IPR003168">
    <property type="entry name" value="Nitrile_hydratase_bsu"/>
</dbReference>
<dbReference type="EMBL" id="RJKX01000016">
    <property type="protein sequence ID" value="ROP83887.1"/>
    <property type="molecule type" value="Genomic_DNA"/>
</dbReference>
<dbReference type="Gene3D" id="1.10.472.20">
    <property type="entry name" value="Nitrile hydratase, beta subunit"/>
    <property type="match status" value="1"/>
</dbReference>
<dbReference type="OrthoDB" id="3478924at2"/>
<dbReference type="RefSeq" id="WP_123693802.1">
    <property type="nucleotide sequence ID" value="NZ_AP019700.1"/>
</dbReference>
<dbReference type="AlphaFoldDB" id="A0A3N1KXD4"/>
<dbReference type="InterPro" id="IPR024690">
    <property type="entry name" value="CN_hydtase_beta_dom_C"/>
</dbReference>
<evidence type="ECO:0000256" key="2">
    <source>
        <dbReference type="ARBA" id="ARBA00009098"/>
    </source>
</evidence>
<dbReference type="InterPro" id="IPR049054">
    <property type="entry name" value="CN_hydtase_beta-like_N"/>
</dbReference>
<evidence type="ECO:0000256" key="3">
    <source>
        <dbReference type="ARBA" id="ARBA00023239"/>
    </source>
</evidence>